<organism evidence="2">
    <name type="scientific">Siphoviridae sp. ctmqi22</name>
    <dbReference type="NCBI Taxonomy" id="2827934"/>
    <lineage>
        <taxon>Viruses</taxon>
        <taxon>Duplodnaviria</taxon>
        <taxon>Heunggongvirae</taxon>
        <taxon>Uroviricota</taxon>
        <taxon>Caudoviricetes</taxon>
    </lineage>
</organism>
<reference evidence="2" key="1">
    <citation type="journal article" date="2021" name="Proc. Natl. Acad. Sci. U.S.A.">
        <title>A Catalog of Tens of Thousands of Viruses from Human Metagenomes Reveals Hidden Associations with Chronic Diseases.</title>
        <authorList>
            <person name="Tisza M.J."/>
            <person name="Buck C.B."/>
        </authorList>
    </citation>
    <scope>NUCLEOTIDE SEQUENCE</scope>
    <source>
        <strain evidence="2">Ctmqi22</strain>
    </source>
</reference>
<feature type="region of interest" description="Disordered" evidence="1">
    <location>
        <begin position="30"/>
        <end position="55"/>
    </location>
</feature>
<dbReference type="InterPro" id="IPR052380">
    <property type="entry name" value="Viral_DNA_packaging_terminase"/>
</dbReference>
<dbReference type="InterPro" id="IPR006437">
    <property type="entry name" value="Phage_terminase_lsu"/>
</dbReference>
<proteinExistence type="predicted"/>
<dbReference type="EMBL" id="BK032764">
    <property type="protein sequence ID" value="DAF59166.1"/>
    <property type="molecule type" value="Genomic_DNA"/>
</dbReference>
<accession>A0A8S5T7E6</accession>
<dbReference type="InterPro" id="IPR027417">
    <property type="entry name" value="P-loop_NTPase"/>
</dbReference>
<dbReference type="PANTHER" id="PTHR39184">
    <property type="match status" value="1"/>
</dbReference>
<evidence type="ECO:0000313" key="2">
    <source>
        <dbReference type="EMBL" id="DAF59166.1"/>
    </source>
</evidence>
<sequence length="495" mass="55942">MVQTHLWCWFLRSFQTKAWSRENIAQKKPVETGGEKCKHGNLAREAVSRPEGQPGGIGRYGGHCRVFGGGGHQMIAQTLHPAFGEKHKAYIAAATRATISVAEGAVRAGKTIDNIAAFAYLIEKGTPDRIHLATGSTAANAKLNIGDANGYGLEYLFRGRCRWTKYKGNEALVIRSHKRDYVVIFAGGAKADSFKKIRGNSYGMWIATEINLHHEDTIKEAFNRQLAARVRRVFWDLNPSAPGHWIYEHYIDKFPGSMGVRYNYQHFTIRDNATITPQRLAEIEAQYDTGSIWYRRDILGERCIAEGLIYPMFGEQCITDEEPDSGEWYISIDYGTMNPFSAGLWRVGNGRAVRVNEVYYNGRELKKQKTDEEYCDMVAALAGARAISAVIVDPSAASFIAALRRRSGFKVRQANNDVANGIRCVADYLLDGKIKIHRRCAATIREFGLYRWDEKQDNDKPVKENDHAMDETRYFAMTVLRRAFKPHEWIPDLAL</sequence>
<dbReference type="NCBIfam" id="TIGR01547">
    <property type="entry name" value="phage_term_2"/>
    <property type="match status" value="1"/>
</dbReference>
<dbReference type="Pfam" id="PF03237">
    <property type="entry name" value="Terminase_6N"/>
    <property type="match status" value="1"/>
</dbReference>
<dbReference type="PANTHER" id="PTHR39184:SF1">
    <property type="entry name" value="PBSX PHAGE TERMINASE LARGE SUBUNIT"/>
    <property type="match status" value="1"/>
</dbReference>
<dbReference type="Gene3D" id="3.40.50.300">
    <property type="entry name" value="P-loop containing nucleotide triphosphate hydrolases"/>
    <property type="match status" value="1"/>
</dbReference>
<evidence type="ECO:0000256" key="1">
    <source>
        <dbReference type="SAM" id="MobiDB-lite"/>
    </source>
</evidence>
<name>A0A8S5T7E6_9CAUD</name>
<protein>
    <submittedName>
        <fullName evidence="2">Large terminase</fullName>
    </submittedName>
</protein>
<dbReference type="Gene3D" id="3.30.420.280">
    <property type="match status" value="1"/>
</dbReference>